<comment type="caution">
    <text evidence="1">The sequence shown here is derived from an EMBL/GenBank/DDBJ whole genome shotgun (WGS) entry which is preliminary data.</text>
</comment>
<protein>
    <submittedName>
        <fullName evidence="1">Uncharacterized protein</fullName>
    </submittedName>
</protein>
<reference evidence="1 2" key="1">
    <citation type="submission" date="2015-03" db="EMBL/GenBank/DDBJ databases">
        <title>Pseudomonas frederiksbergensis hydrocarbon degrader.</title>
        <authorList>
            <person name="Brown L.M."/>
            <person name="Ruiz O.N."/>
            <person name="Mueller S."/>
            <person name="Gunasekera T.S."/>
        </authorList>
    </citation>
    <scope>NUCLEOTIDE SEQUENCE [LARGE SCALE GENOMIC DNA]</scope>
    <source>
        <strain evidence="1 2">SI8</strain>
    </source>
</reference>
<name>A0A0U1PQK6_9PSED</name>
<evidence type="ECO:0000313" key="2">
    <source>
        <dbReference type="Proteomes" id="UP000030949"/>
    </source>
</evidence>
<accession>A0A0U1PQK6</accession>
<dbReference type="AlphaFoldDB" id="A0A0U1PQK6"/>
<sequence>MRHAVEKNASVVTLEKTSLEGYFSDSNGFFYFELVDPPSVVFAEGWEVDWLVGVMGAFHCPLHKLEQSWREIKCVMEELSLRSSMRFVLSFQYDSVYAFNEGEGVVYKKSMVI</sequence>
<proteinExistence type="predicted"/>
<organism evidence="1 2">
    <name type="scientific">Pseudomonas frederiksbergensis</name>
    <dbReference type="NCBI Taxonomy" id="104087"/>
    <lineage>
        <taxon>Bacteria</taxon>
        <taxon>Pseudomonadati</taxon>
        <taxon>Pseudomonadota</taxon>
        <taxon>Gammaproteobacteria</taxon>
        <taxon>Pseudomonadales</taxon>
        <taxon>Pseudomonadaceae</taxon>
        <taxon>Pseudomonas</taxon>
    </lineage>
</organism>
<evidence type="ECO:0000313" key="1">
    <source>
        <dbReference type="EMBL" id="KKK07908.1"/>
    </source>
</evidence>
<dbReference type="Proteomes" id="UP000030949">
    <property type="component" value="Unassembled WGS sequence"/>
</dbReference>
<dbReference type="EMBL" id="JQGJ02000012">
    <property type="protein sequence ID" value="KKK07908.1"/>
    <property type="molecule type" value="Genomic_DNA"/>
</dbReference>
<gene>
    <name evidence="1" type="ORF">JZ00_31005</name>
</gene>